<reference evidence="2 3" key="1">
    <citation type="submission" date="2019-11" db="EMBL/GenBank/DDBJ databases">
        <title>Identification of a novel strain.</title>
        <authorList>
            <person name="Xu Q."/>
            <person name="Wang G."/>
        </authorList>
    </citation>
    <scope>NUCLEOTIDE SEQUENCE [LARGE SCALE GENOMIC DNA]</scope>
    <source>
        <strain evidence="3">xq</strain>
    </source>
</reference>
<feature type="chain" id="PRO_5026102187" evidence="1">
    <location>
        <begin position="26"/>
        <end position="234"/>
    </location>
</feature>
<dbReference type="Gene3D" id="3.30.110.170">
    <property type="entry name" value="Protein of unknown function (DUF541), domain 1"/>
    <property type="match status" value="1"/>
</dbReference>
<evidence type="ECO:0000256" key="1">
    <source>
        <dbReference type="SAM" id="SignalP"/>
    </source>
</evidence>
<proteinExistence type="predicted"/>
<dbReference type="AlphaFoldDB" id="A0A6I3KGP6"/>
<accession>A0A6I3KGP6</accession>
<sequence length="234" mass="24695">MRSLYYLRPALLGLTLIGAMSGAQADDDKQRRTITISASGSVTVEPDQARITSGVTADAATASEALAKNSEAMQKVIAELKSAGIDPKDIQTASFRVEPRYTRPIEGQAPKIDGYSVTNEVQVLVRDLGKLGAILDRLVTAGANQTAGLSFEVSKSETLLDDARKEAVANARRRADLYAAAAGAEVGDVLVISEGDAAPPPRPVFARAMKAEAVPIERGTETLEASVTVTWALK</sequence>
<comment type="caution">
    <text evidence="2">The sequence shown here is derived from an EMBL/GenBank/DDBJ whole genome shotgun (WGS) entry which is preliminary data.</text>
</comment>
<organism evidence="2 3">
    <name type="scientific">Hyphomicrobium album</name>
    <dbReference type="NCBI Taxonomy" id="2665159"/>
    <lineage>
        <taxon>Bacteria</taxon>
        <taxon>Pseudomonadati</taxon>
        <taxon>Pseudomonadota</taxon>
        <taxon>Alphaproteobacteria</taxon>
        <taxon>Hyphomicrobiales</taxon>
        <taxon>Hyphomicrobiaceae</taxon>
        <taxon>Hyphomicrobium</taxon>
    </lineage>
</organism>
<dbReference type="RefSeq" id="WP_154737422.1">
    <property type="nucleotide sequence ID" value="NZ_WMBQ01000001.1"/>
</dbReference>
<dbReference type="InterPro" id="IPR052022">
    <property type="entry name" value="26kDa_periplasmic_antigen"/>
</dbReference>
<dbReference type="Gene3D" id="3.30.70.2970">
    <property type="entry name" value="Protein of unknown function (DUF541), domain 2"/>
    <property type="match status" value="1"/>
</dbReference>
<evidence type="ECO:0000313" key="3">
    <source>
        <dbReference type="Proteomes" id="UP000440694"/>
    </source>
</evidence>
<keyword evidence="3" id="KW-1185">Reference proteome</keyword>
<dbReference type="Proteomes" id="UP000440694">
    <property type="component" value="Unassembled WGS sequence"/>
</dbReference>
<gene>
    <name evidence="2" type="ORF">GIW81_00620</name>
</gene>
<dbReference type="PANTHER" id="PTHR34387:SF1">
    <property type="entry name" value="PERIPLASMIC IMMUNOGENIC PROTEIN"/>
    <property type="match status" value="1"/>
</dbReference>
<dbReference type="Pfam" id="PF04402">
    <property type="entry name" value="SIMPL"/>
    <property type="match status" value="1"/>
</dbReference>
<keyword evidence="1" id="KW-0732">Signal</keyword>
<dbReference type="PANTHER" id="PTHR34387">
    <property type="entry name" value="SLR1258 PROTEIN"/>
    <property type="match status" value="1"/>
</dbReference>
<dbReference type="GO" id="GO:0006974">
    <property type="term" value="P:DNA damage response"/>
    <property type="evidence" value="ECO:0007669"/>
    <property type="project" value="TreeGrafter"/>
</dbReference>
<feature type="signal peptide" evidence="1">
    <location>
        <begin position="1"/>
        <end position="25"/>
    </location>
</feature>
<evidence type="ECO:0000313" key="2">
    <source>
        <dbReference type="EMBL" id="MTD92832.1"/>
    </source>
</evidence>
<dbReference type="EMBL" id="WMBQ01000001">
    <property type="protein sequence ID" value="MTD92832.1"/>
    <property type="molecule type" value="Genomic_DNA"/>
</dbReference>
<name>A0A6I3KGP6_9HYPH</name>
<protein>
    <submittedName>
        <fullName evidence="2">DUF541 domain-containing protein</fullName>
    </submittedName>
</protein>
<dbReference type="InterPro" id="IPR007497">
    <property type="entry name" value="SIMPL/DUF541"/>
</dbReference>